<dbReference type="STRING" id="937775.Metlim_0631"/>
<reference evidence="1 2" key="1">
    <citation type="submission" date="2011-10" db="EMBL/GenBank/DDBJ databases">
        <title>The Improved High-Quality Draft genome of Methanoplanus limicola DSM 2279.</title>
        <authorList>
            <consortium name="US DOE Joint Genome Institute (JGI-PGF)"/>
            <person name="Lucas S."/>
            <person name="Copeland A."/>
            <person name="Lapidus A."/>
            <person name="Glavina del Rio T."/>
            <person name="Dalin E."/>
            <person name="Tice H."/>
            <person name="Bruce D."/>
            <person name="Goodwin L."/>
            <person name="Pitluck S."/>
            <person name="Peters L."/>
            <person name="Mikhailova N."/>
            <person name="Lu M."/>
            <person name="Kyrpides N."/>
            <person name="Mavromatis K."/>
            <person name="Ivanova N."/>
            <person name="Markowitz V."/>
            <person name="Cheng J.-F."/>
            <person name="Hugenholtz P."/>
            <person name="Woyke T."/>
            <person name="Wu D."/>
            <person name="Wirth R."/>
            <person name="Brambilla E.-M."/>
            <person name="Klenk H.-P."/>
            <person name="Eisen J.A."/>
        </authorList>
    </citation>
    <scope>NUCLEOTIDE SEQUENCE [LARGE SCALE GENOMIC DNA]</scope>
    <source>
        <strain evidence="1 2">DSM 2279</strain>
    </source>
</reference>
<evidence type="ECO:0000313" key="2">
    <source>
        <dbReference type="Proteomes" id="UP000005741"/>
    </source>
</evidence>
<dbReference type="Proteomes" id="UP000005741">
    <property type="component" value="Chromosome"/>
</dbReference>
<accession>H1Z3G1</accession>
<dbReference type="InterPro" id="IPR045926">
    <property type="entry name" value="DUF6345"/>
</dbReference>
<dbReference type="InParanoid" id="H1Z3G1"/>
<protein>
    <submittedName>
        <fullName evidence="1">Uncharacterized protein</fullName>
    </submittedName>
</protein>
<sequence>MALIGAMFVPAVSAGTGDDNDASFPEVGVEWVNDYWPNPLSHSDESATDFYNTLGNAGWTKRFCLGDRQTAVNQWSDNDENYVDGVDITWFSGHGHQAYLLLTNNPLDWVQFNLVEWGDYDAEWMLLHSCHTTEIPGNFKGILHKALNGVHLICGFNTIGYDFADDGENCAQRLLNSEKVRLAWFNAMDETHPDTIKVGIIGENSNCGNDRIWKEGTVIADPTVDDTTYYWLYYCN</sequence>
<proteinExistence type="predicted"/>
<gene>
    <name evidence="1" type="ORF">Metlim_0631</name>
</gene>
<keyword evidence="2" id="KW-1185">Reference proteome</keyword>
<dbReference type="AlphaFoldDB" id="H1Z3G1"/>
<dbReference type="Pfam" id="PF19872">
    <property type="entry name" value="DUF6345"/>
    <property type="match status" value="1"/>
</dbReference>
<evidence type="ECO:0000313" key="1">
    <source>
        <dbReference type="EMBL" id="EHQ34756.1"/>
    </source>
</evidence>
<organism evidence="1 2">
    <name type="scientific">Methanoplanus limicola DSM 2279</name>
    <dbReference type="NCBI Taxonomy" id="937775"/>
    <lineage>
        <taxon>Archaea</taxon>
        <taxon>Methanobacteriati</taxon>
        <taxon>Methanobacteriota</taxon>
        <taxon>Stenosarchaea group</taxon>
        <taxon>Methanomicrobia</taxon>
        <taxon>Methanomicrobiales</taxon>
        <taxon>Methanomicrobiaceae</taxon>
        <taxon>Methanoplanus</taxon>
    </lineage>
</organism>
<dbReference type="EMBL" id="CM001436">
    <property type="protein sequence ID" value="EHQ34756.1"/>
    <property type="molecule type" value="Genomic_DNA"/>
</dbReference>
<dbReference type="PATRIC" id="fig|937775.9.peg.738"/>
<dbReference type="HOGENOM" id="CLU_1100962_0_0_2"/>
<name>H1Z3G1_9EURY</name>